<evidence type="ECO:0000256" key="5">
    <source>
        <dbReference type="ARBA" id="ARBA00022729"/>
    </source>
</evidence>
<reference evidence="12" key="1">
    <citation type="journal article" date="2020" name="mSystems">
        <title>Genome- and Community-Level Interaction Insights into Carbon Utilization and Element Cycling Functions of Hydrothermarchaeota in Hydrothermal Sediment.</title>
        <authorList>
            <person name="Zhou Z."/>
            <person name="Liu Y."/>
            <person name="Xu W."/>
            <person name="Pan J."/>
            <person name="Luo Z.H."/>
            <person name="Li M."/>
        </authorList>
    </citation>
    <scope>NUCLEOTIDE SEQUENCE [LARGE SCALE GENOMIC DNA]</scope>
    <source>
        <strain evidence="12">HyVt-76</strain>
    </source>
</reference>
<dbReference type="InterPro" id="IPR000531">
    <property type="entry name" value="Beta-barrel_TonB"/>
</dbReference>
<comment type="subcellular location">
    <subcellularLocation>
        <location evidence="1 10">Cell outer membrane</location>
        <topology evidence="1 10">Multi-pass membrane protein</topology>
    </subcellularLocation>
</comment>
<dbReference type="GO" id="GO:0015344">
    <property type="term" value="F:siderophore uptake transmembrane transporter activity"/>
    <property type="evidence" value="ECO:0007669"/>
    <property type="project" value="TreeGrafter"/>
</dbReference>
<evidence type="ECO:0000259" key="11">
    <source>
        <dbReference type="Pfam" id="PF00593"/>
    </source>
</evidence>
<dbReference type="PANTHER" id="PTHR30069:SF29">
    <property type="entry name" value="HEMOGLOBIN AND HEMOGLOBIN-HAPTOGLOBIN-BINDING PROTEIN 1-RELATED"/>
    <property type="match status" value="1"/>
</dbReference>
<dbReference type="SUPFAM" id="SSF56935">
    <property type="entry name" value="Porins"/>
    <property type="match status" value="1"/>
</dbReference>
<dbReference type="Pfam" id="PF00593">
    <property type="entry name" value="TonB_dep_Rec_b-barrel"/>
    <property type="match status" value="1"/>
</dbReference>
<dbReference type="AlphaFoldDB" id="A0A7V5H3V3"/>
<keyword evidence="4 10" id="KW-0812">Transmembrane</keyword>
<dbReference type="Proteomes" id="UP000886111">
    <property type="component" value="Unassembled WGS sequence"/>
</dbReference>
<evidence type="ECO:0000256" key="10">
    <source>
        <dbReference type="PROSITE-ProRule" id="PRU01360"/>
    </source>
</evidence>
<comment type="similarity">
    <text evidence="10">Belongs to the TonB-dependent receptor family.</text>
</comment>
<dbReference type="GO" id="GO:0044718">
    <property type="term" value="P:siderophore transmembrane transport"/>
    <property type="evidence" value="ECO:0007669"/>
    <property type="project" value="TreeGrafter"/>
</dbReference>
<dbReference type="InterPro" id="IPR039426">
    <property type="entry name" value="TonB-dep_rcpt-like"/>
</dbReference>
<evidence type="ECO:0000256" key="6">
    <source>
        <dbReference type="ARBA" id="ARBA00023077"/>
    </source>
</evidence>
<evidence type="ECO:0000256" key="4">
    <source>
        <dbReference type="ARBA" id="ARBA00022692"/>
    </source>
</evidence>
<comment type="caution">
    <text evidence="12">The sequence shown here is derived from an EMBL/GenBank/DDBJ whole genome shotgun (WGS) entry which is preliminary data.</text>
</comment>
<keyword evidence="5" id="KW-0732">Signal</keyword>
<dbReference type="Gene3D" id="2.40.170.20">
    <property type="entry name" value="TonB-dependent receptor, beta-barrel domain"/>
    <property type="match status" value="1"/>
</dbReference>
<dbReference type="GO" id="GO:0009279">
    <property type="term" value="C:cell outer membrane"/>
    <property type="evidence" value="ECO:0007669"/>
    <property type="project" value="UniProtKB-SubCell"/>
</dbReference>
<dbReference type="EMBL" id="DRTD01000462">
    <property type="protein sequence ID" value="HHE55379.1"/>
    <property type="molecule type" value="Genomic_DNA"/>
</dbReference>
<gene>
    <name evidence="12" type="ORF">ENL21_06320</name>
</gene>
<evidence type="ECO:0000256" key="1">
    <source>
        <dbReference type="ARBA" id="ARBA00004571"/>
    </source>
</evidence>
<evidence type="ECO:0000256" key="3">
    <source>
        <dbReference type="ARBA" id="ARBA00022452"/>
    </source>
</evidence>
<evidence type="ECO:0000313" key="12">
    <source>
        <dbReference type="EMBL" id="HHE55379.1"/>
    </source>
</evidence>
<dbReference type="InterPro" id="IPR036942">
    <property type="entry name" value="Beta-barrel_TonB_sf"/>
</dbReference>
<evidence type="ECO:0000256" key="2">
    <source>
        <dbReference type="ARBA" id="ARBA00022448"/>
    </source>
</evidence>
<dbReference type="PROSITE" id="PS52016">
    <property type="entry name" value="TONB_DEPENDENT_REC_3"/>
    <property type="match status" value="1"/>
</dbReference>
<evidence type="ECO:0000256" key="8">
    <source>
        <dbReference type="ARBA" id="ARBA00023170"/>
    </source>
</evidence>
<evidence type="ECO:0000256" key="7">
    <source>
        <dbReference type="ARBA" id="ARBA00023136"/>
    </source>
</evidence>
<evidence type="ECO:0000256" key="9">
    <source>
        <dbReference type="ARBA" id="ARBA00023237"/>
    </source>
</evidence>
<protein>
    <submittedName>
        <fullName evidence="12">TonB-dependent receptor</fullName>
    </submittedName>
</protein>
<dbReference type="PANTHER" id="PTHR30069">
    <property type="entry name" value="TONB-DEPENDENT OUTER MEMBRANE RECEPTOR"/>
    <property type="match status" value="1"/>
</dbReference>
<keyword evidence="8 12" id="KW-0675">Receptor</keyword>
<proteinExistence type="inferred from homology"/>
<sequence>MPRIGVSFPVSNNQMLYFNYGHFSKRPRPQFVYSGLSAVSARSAYQTYGNPALNPETSVKYELGLRNQFTENDVLSISAYYKDIFDYVKTTRFRLPGRGGQTAYTYVNLDYARARGIEVEYKTRVGQYLYGNVAASYSITTTKSSNASSILQIDRSATAEDVPIRESYAAWDRPWQISGDVSLRISKDQKPELFGIRLFSNWNLSLHFFAQAGRRYTPAVFSGQYRTDGRPIYLTQYDVEEKTRYSKIGSNWKWVDLSFKKYFDLWNIHYIFYFEIRNLFNNKNAQIINPVTGRAYEYGDPAPIGWNDPVYPDRHWPHDPYPFDPARYRAPRHIMLGISLEF</sequence>
<keyword evidence="6" id="KW-0798">TonB box</keyword>
<feature type="domain" description="TonB-dependent receptor-like beta-barrel" evidence="11">
    <location>
        <begin position="2"/>
        <end position="279"/>
    </location>
</feature>
<keyword evidence="2 10" id="KW-0813">Transport</keyword>
<keyword evidence="7 10" id="KW-0472">Membrane</keyword>
<accession>A0A7V5H3V3</accession>
<organism evidence="12">
    <name type="scientific">Caldithrix abyssi</name>
    <dbReference type="NCBI Taxonomy" id="187145"/>
    <lineage>
        <taxon>Bacteria</taxon>
        <taxon>Pseudomonadati</taxon>
        <taxon>Calditrichota</taxon>
        <taxon>Calditrichia</taxon>
        <taxon>Calditrichales</taxon>
        <taxon>Calditrichaceae</taxon>
        <taxon>Caldithrix</taxon>
    </lineage>
</organism>
<name>A0A7V5H3V3_CALAY</name>
<keyword evidence="3 10" id="KW-1134">Transmembrane beta strand</keyword>
<keyword evidence="9 10" id="KW-0998">Cell outer membrane</keyword>